<dbReference type="GO" id="GO:0016491">
    <property type="term" value="F:oxidoreductase activity"/>
    <property type="evidence" value="ECO:0007669"/>
    <property type="project" value="UniProtKB-KW"/>
</dbReference>
<feature type="domain" description="NmrA-like" evidence="5">
    <location>
        <begin position="3"/>
        <end position="230"/>
    </location>
</feature>
<dbReference type="NCBIfam" id="TIGR03649">
    <property type="entry name" value="ergot_EASG"/>
    <property type="match status" value="1"/>
</dbReference>
<dbReference type="PANTHER" id="PTHR43162">
    <property type="match status" value="1"/>
</dbReference>
<reference evidence="6 7" key="1">
    <citation type="submission" date="2014-04" db="EMBL/GenBank/DDBJ databases">
        <authorList>
            <consortium name="DOE Joint Genome Institute"/>
            <person name="Kuo A."/>
            <person name="Gay G."/>
            <person name="Dore J."/>
            <person name="Kohler A."/>
            <person name="Nagy L.G."/>
            <person name="Floudas D."/>
            <person name="Copeland A."/>
            <person name="Barry K.W."/>
            <person name="Cichocki N."/>
            <person name="Veneault-Fourrey C."/>
            <person name="LaButti K."/>
            <person name="Lindquist E.A."/>
            <person name="Lipzen A."/>
            <person name="Lundell T."/>
            <person name="Morin E."/>
            <person name="Murat C."/>
            <person name="Sun H."/>
            <person name="Tunlid A."/>
            <person name="Henrissat B."/>
            <person name="Grigoriev I.V."/>
            <person name="Hibbett D.S."/>
            <person name="Martin F."/>
            <person name="Nordberg H.P."/>
            <person name="Cantor M.N."/>
            <person name="Hua S.X."/>
        </authorList>
    </citation>
    <scope>NUCLEOTIDE SEQUENCE [LARGE SCALE GENOMIC DNA]</scope>
    <source>
        <strain evidence="7">h7</strain>
    </source>
</reference>
<dbReference type="Proteomes" id="UP000053424">
    <property type="component" value="Unassembled WGS sequence"/>
</dbReference>
<dbReference type="InterPro" id="IPR036291">
    <property type="entry name" value="NAD(P)-bd_dom_sf"/>
</dbReference>
<evidence type="ECO:0000256" key="2">
    <source>
        <dbReference type="ARBA" id="ARBA00005372"/>
    </source>
</evidence>
<dbReference type="InterPro" id="IPR019901">
    <property type="entry name" value="Ergot_alkaloid_biosynthesis"/>
</dbReference>
<evidence type="ECO:0000256" key="1">
    <source>
        <dbReference type="ARBA" id="ARBA00005107"/>
    </source>
</evidence>
<dbReference type="UniPathway" id="UPA00327"/>
<dbReference type="InterPro" id="IPR008030">
    <property type="entry name" value="NmrA-like"/>
</dbReference>
<organism evidence="6 7">
    <name type="scientific">Hebeloma cylindrosporum</name>
    <dbReference type="NCBI Taxonomy" id="76867"/>
    <lineage>
        <taxon>Eukaryota</taxon>
        <taxon>Fungi</taxon>
        <taxon>Dikarya</taxon>
        <taxon>Basidiomycota</taxon>
        <taxon>Agaricomycotina</taxon>
        <taxon>Agaricomycetes</taxon>
        <taxon>Agaricomycetidae</taxon>
        <taxon>Agaricales</taxon>
        <taxon>Agaricineae</taxon>
        <taxon>Hymenogastraceae</taxon>
        <taxon>Hebeloma</taxon>
    </lineage>
</organism>
<keyword evidence="3" id="KW-0017">Alkaloid metabolism</keyword>
<keyword evidence="4" id="KW-0560">Oxidoreductase</keyword>
<evidence type="ECO:0000256" key="3">
    <source>
        <dbReference type="ARBA" id="ARBA00022589"/>
    </source>
</evidence>
<dbReference type="STRING" id="686832.A0A0C2XX97"/>
<gene>
    <name evidence="6" type="ORF">M413DRAFT_444706</name>
</gene>
<evidence type="ECO:0000313" key="6">
    <source>
        <dbReference type="EMBL" id="KIM42273.1"/>
    </source>
</evidence>
<dbReference type="AlphaFoldDB" id="A0A0C2XX97"/>
<dbReference type="GO" id="GO:0035835">
    <property type="term" value="P:indole alkaloid biosynthetic process"/>
    <property type="evidence" value="ECO:0007669"/>
    <property type="project" value="UniProtKB-UniPathway"/>
</dbReference>
<comment type="pathway">
    <text evidence="1">Alkaloid biosynthesis; ergot alkaloid biosynthesis.</text>
</comment>
<proteinExistence type="inferred from homology"/>
<dbReference type="EMBL" id="KN831778">
    <property type="protein sequence ID" value="KIM42273.1"/>
    <property type="molecule type" value="Genomic_DNA"/>
</dbReference>
<dbReference type="HOGENOM" id="CLU_007383_10_6_1"/>
<evidence type="ECO:0000259" key="5">
    <source>
        <dbReference type="Pfam" id="PF05368"/>
    </source>
</evidence>
<dbReference type="InterPro" id="IPR051604">
    <property type="entry name" value="Ergot_Alk_Oxidoreductase"/>
</dbReference>
<reference evidence="7" key="2">
    <citation type="submission" date="2015-01" db="EMBL/GenBank/DDBJ databases">
        <title>Evolutionary Origins and Diversification of the Mycorrhizal Mutualists.</title>
        <authorList>
            <consortium name="DOE Joint Genome Institute"/>
            <consortium name="Mycorrhizal Genomics Consortium"/>
            <person name="Kohler A."/>
            <person name="Kuo A."/>
            <person name="Nagy L.G."/>
            <person name="Floudas D."/>
            <person name="Copeland A."/>
            <person name="Barry K.W."/>
            <person name="Cichocki N."/>
            <person name="Veneault-Fourrey C."/>
            <person name="LaButti K."/>
            <person name="Lindquist E.A."/>
            <person name="Lipzen A."/>
            <person name="Lundell T."/>
            <person name="Morin E."/>
            <person name="Murat C."/>
            <person name="Riley R."/>
            <person name="Ohm R."/>
            <person name="Sun H."/>
            <person name="Tunlid A."/>
            <person name="Henrissat B."/>
            <person name="Grigoriev I.V."/>
            <person name="Hibbett D.S."/>
            <person name="Martin F."/>
        </authorList>
    </citation>
    <scope>NUCLEOTIDE SEQUENCE [LARGE SCALE GENOMIC DNA]</scope>
    <source>
        <strain evidence="7">h7</strain>
    </source>
</reference>
<protein>
    <recommendedName>
        <fullName evidence="5">NmrA-like domain-containing protein</fullName>
    </recommendedName>
</protein>
<dbReference type="SUPFAM" id="SSF51735">
    <property type="entry name" value="NAD(P)-binding Rossmann-fold domains"/>
    <property type="match status" value="1"/>
</dbReference>
<dbReference type="Gene3D" id="3.90.25.10">
    <property type="entry name" value="UDP-galactose 4-epimerase, domain 1"/>
    <property type="match status" value="1"/>
</dbReference>
<comment type="similarity">
    <text evidence="2">Belongs to the fgaFS/easG family.</text>
</comment>
<sequence length="282" mass="30706">MAVLITGGTGKTGSQLARLLHNANIPVLIASRSGNVPAPFEGVKFDWFDESTYGNAFDLRSDIDKVYLVLPSLVDPTAIAKPFIDLAISKGVKRFVLLSATVIEKGEAGTGKVHKLLVESGAEYVVLRPTWFIENFGTAFASVIRDFDSIPTVTRDGRVPFVGVEDIAKAAYDGLVSTEKGLKTDHYLLGPQLYSYDEAAALLSKILGRTITHKRVSPEESTATFERLGIQPEYAAMLTSVALKAASGEEEAIFTDNKEKAIVGEEKLEDYFEANKDVWAKK</sequence>
<keyword evidence="7" id="KW-1185">Reference proteome</keyword>
<dbReference type="PANTHER" id="PTHR43162:SF1">
    <property type="entry name" value="PRESTALK A DIFFERENTIATION PROTEIN A"/>
    <property type="match status" value="1"/>
</dbReference>
<evidence type="ECO:0000256" key="4">
    <source>
        <dbReference type="ARBA" id="ARBA00023002"/>
    </source>
</evidence>
<evidence type="ECO:0000313" key="7">
    <source>
        <dbReference type="Proteomes" id="UP000053424"/>
    </source>
</evidence>
<name>A0A0C2XX97_HEBCY</name>
<dbReference type="OrthoDB" id="419598at2759"/>
<dbReference type="Pfam" id="PF05368">
    <property type="entry name" value="NmrA"/>
    <property type="match status" value="1"/>
</dbReference>
<accession>A0A0C2XX97</accession>
<dbReference type="Gene3D" id="3.40.50.720">
    <property type="entry name" value="NAD(P)-binding Rossmann-like Domain"/>
    <property type="match status" value="1"/>
</dbReference>